<dbReference type="InterPro" id="IPR009786">
    <property type="entry name" value="Spot_14"/>
</dbReference>
<gene>
    <name evidence="7" type="ORF">R5R35_002137</name>
</gene>
<feature type="compositionally biased region" description="Low complexity" evidence="6">
    <location>
        <begin position="164"/>
        <end position="179"/>
    </location>
</feature>
<dbReference type="Gene3D" id="6.10.140.1610">
    <property type="match status" value="1"/>
</dbReference>
<dbReference type="AlphaFoldDB" id="A0AAN9VEJ2"/>
<keyword evidence="8" id="KW-1185">Reference proteome</keyword>
<comment type="subcellular location">
    <subcellularLocation>
        <location evidence="2">Cytoplasm</location>
    </subcellularLocation>
    <subcellularLocation>
        <location evidence="1">Nucleus</location>
    </subcellularLocation>
</comment>
<feature type="compositionally biased region" description="Low complexity" evidence="6">
    <location>
        <begin position="134"/>
        <end position="153"/>
    </location>
</feature>
<dbReference type="Pfam" id="PF07084">
    <property type="entry name" value="Spot_14"/>
    <property type="match status" value="2"/>
</dbReference>
<evidence type="ECO:0000256" key="3">
    <source>
        <dbReference type="ARBA" id="ARBA00009488"/>
    </source>
</evidence>
<protein>
    <recommendedName>
        <fullName evidence="9">Mid1-interacting protein</fullName>
    </recommendedName>
</protein>
<sequence>MLSDLTSNVYSDSIAFNMENRNSLRRIARHDDTEFSNQSIMNAMEKFVKAVNDMDETILVPCRLMDLKVGDDADTVPVKTPQHCKNSVRAMGQSDLFNLYTIINSVKNELLWGQNDDSDEPDDIPAPSVTTIKSSGMVTVSSSSSIASQHGSSTTTKGHARRPSTVSVASTNSAASISDSDSDNGIENDSGIEGEEVSQAPDYTQQVAASFRRHLCGLHRSLRQLTDAADYLTTRYQNDIGGAV</sequence>
<organism evidence="7 8">
    <name type="scientific">Gryllus longicercus</name>
    <dbReference type="NCBI Taxonomy" id="2509291"/>
    <lineage>
        <taxon>Eukaryota</taxon>
        <taxon>Metazoa</taxon>
        <taxon>Ecdysozoa</taxon>
        <taxon>Arthropoda</taxon>
        <taxon>Hexapoda</taxon>
        <taxon>Insecta</taxon>
        <taxon>Pterygota</taxon>
        <taxon>Neoptera</taxon>
        <taxon>Polyneoptera</taxon>
        <taxon>Orthoptera</taxon>
        <taxon>Ensifera</taxon>
        <taxon>Gryllidea</taxon>
        <taxon>Grylloidea</taxon>
        <taxon>Gryllidae</taxon>
        <taxon>Gryllinae</taxon>
        <taxon>Gryllus</taxon>
    </lineage>
</organism>
<reference evidence="7 8" key="1">
    <citation type="submission" date="2024-03" db="EMBL/GenBank/DDBJ databases">
        <title>The genome assembly and annotation of the cricket Gryllus longicercus Weissman &amp; Gray.</title>
        <authorList>
            <person name="Szrajer S."/>
            <person name="Gray D."/>
            <person name="Ylla G."/>
        </authorList>
    </citation>
    <scope>NUCLEOTIDE SEQUENCE [LARGE SCALE GENOMIC DNA]</scope>
    <source>
        <strain evidence="7">DAG 2021-001</strain>
        <tissue evidence="7">Whole body minus gut</tissue>
    </source>
</reference>
<name>A0AAN9VEJ2_9ORTH</name>
<evidence type="ECO:0000313" key="8">
    <source>
        <dbReference type="Proteomes" id="UP001378592"/>
    </source>
</evidence>
<dbReference type="PANTHER" id="PTHR14315:SF17">
    <property type="entry name" value="MIP21584P"/>
    <property type="match status" value="1"/>
</dbReference>
<comment type="caution">
    <text evidence="7">The sequence shown here is derived from an EMBL/GenBank/DDBJ whole genome shotgun (WGS) entry which is preliminary data.</text>
</comment>
<keyword evidence="4" id="KW-0963">Cytoplasm</keyword>
<evidence type="ECO:0000256" key="2">
    <source>
        <dbReference type="ARBA" id="ARBA00004496"/>
    </source>
</evidence>
<comment type="similarity">
    <text evidence="3">Belongs to the SPOT14 family.</text>
</comment>
<evidence type="ECO:0000256" key="1">
    <source>
        <dbReference type="ARBA" id="ARBA00004123"/>
    </source>
</evidence>
<dbReference type="GO" id="GO:0046890">
    <property type="term" value="P:regulation of lipid biosynthetic process"/>
    <property type="evidence" value="ECO:0007669"/>
    <property type="project" value="TreeGrafter"/>
</dbReference>
<evidence type="ECO:0000256" key="4">
    <source>
        <dbReference type="ARBA" id="ARBA00022490"/>
    </source>
</evidence>
<dbReference type="InterPro" id="IPR053719">
    <property type="entry name" value="Lipogen_MT_Stabilize_sf"/>
</dbReference>
<dbReference type="EMBL" id="JAZDUA010000316">
    <property type="protein sequence ID" value="KAK7794836.1"/>
    <property type="molecule type" value="Genomic_DNA"/>
</dbReference>
<proteinExistence type="inferred from homology"/>
<evidence type="ECO:0000313" key="7">
    <source>
        <dbReference type="EMBL" id="KAK7794836.1"/>
    </source>
</evidence>
<dbReference type="GO" id="GO:0005829">
    <property type="term" value="C:cytosol"/>
    <property type="evidence" value="ECO:0007669"/>
    <property type="project" value="TreeGrafter"/>
</dbReference>
<accession>A0AAN9VEJ2</accession>
<evidence type="ECO:0000256" key="6">
    <source>
        <dbReference type="SAM" id="MobiDB-lite"/>
    </source>
</evidence>
<dbReference type="Proteomes" id="UP001378592">
    <property type="component" value="Unassembled WGS sequence"/>
</dbReference>
<feature type="region of interest" description="Disordered" evidence="6">
    <location>
        <begin position="113"/>
        <end position="200"/>
    </location>
</feature>
<evidence type="ECO:0000256" key="5">
    <source>
        <dbReference type="ARBA" id="ARBA00023242"/>
    </source>
</evidence>
<dbReference type="PANTHER" id="PTHR14315">
    <property type="entry name" value="SPOT14 FAMILY MEMBER"/>
    <property type="match status" value="1"/>
</dbReference>
<evidence type="ECO:0008006" key="9">
    <source>
        <dbReference type="Google" id="ProtNLM"/>
    </source>
</evidence>
<feature type="compositionally biased region" description="Acidic residues" evidence="6">
    <location>
        <begin position="180"/>
        <end position="196"/>
    </location>
</feature>
<dbReference type="GO" id="GO:0005634">
    <property type="term" value="C:nucleus"/>
    <property type="evidence" value="ECO:0007669"/>
    <property type="project" value="UniProtKB-SubCell"/>
</dbReference>
<keyword evidence="5" id="KW-0539">Nucleus</keyword>